<comment type="caution">
    <text evidence="4">The sequence shown here is derived from an EMBL/GenBank/DDBJ whole genome shotgun (WGS) entry which is preliminary data.</text>
</comment>
<dbReference type="InterPro" id="IPR055414">
    <property type="entry name" value="LRR_R13L4/SHOC2-like"/>
</dbReference>
<keyword evidence="5" id="KW-1185">Reference proteome</keyword>
<dbReference type="SUPFAM" id="SSF56436">
    <property type="entry name" value="C-type lectin-like"/>
    <property type="match status" value="1"/>
</dbReference>
<evidence type="ECO:0000256" key="2">
    <source>
        <dbReference type="ARBA" id="ARBA00022737"/>
    </source>
</evidence>
<evidence type="ECO:0000259" key="3">
    <source>
        <dbReference type="Pfam" id="PF23598"/>
    </source>
</evidence>
<sequence>MNALPKEAALRFLFPAYYRSWEVGQEAPNPWGFHDIRGYRMEWCFDVFQDYPDAYNYPHLCSETGVFGDWCANDILKAYLLRAYDFDVEKIYAYNARKLDEVLTDNFTLRTGKWGGETRGRIYRDCREAAMFRICLRKIEPFDHEDLAVELLKRQLTSLSQSFTLQYDDREDSDYDDEVTNNLEHHQEIVDDSDYNTKILQLLQSDDPANIELALQLCVEHDGVYNNEVARCLRDHVLLCLRYGLELDYCNTVTQLYIEEKGLKSLPPEFVQLQALEELSLWNNHFASLPPELSKLKALKYLNLEGNLFAGLPPEIVELQGLELLNLADNRLTSLSPEIGKLQSLVALILESNGLSSLPPELGQLQNLFELYLDANRLTSLPPELGQLQNLALLSIMDNKLSDLPAELGQLQALTNLALSNNQLQHLPPELGQLQALEEFIIGDNLLASLPPELGQLHSLTRFYVENNQLTSLPLELGQLPLLRVLDVKNNQLTSLPQELGQLQNLQNLYLQGNPLPPSEVEALRAKLPECTISF</sequence>
<organism evidence="4 5">
    <name type="scientific">Microscilla marina ATCC 23134</name>
    <dbReference type="NCBI Taxonomy" id="313606"/>
    <lineage>
        <taxon>Bacteria</taxon>
        <taxon>Pseudomonadati</taxon>
        <taxon>Bacteroidota</taxon>
        <taxon>Cytophagia</taxon>
        <taxon>Cytophagales</taxon>
        <taxon>Microscillaceae</taxon>
        <taxon>Microscilla</taxon>
    </lineage>
</organism>
<dbReference type="Pfam" id="PF13855">
    <property type="entry name" value="LRR_8"/>
    <property type="match status" value="1"/>
</dbReference>
<protein>
    <submittedName>
        <fullName evidence="4">Leucine-rich repeat containing protein</fullName>
    </submittedName>
</protein>
<dbReference type="InterPro" id="IPR003591">
    <property type="entry name" value="Leu-rich_rpt_typical-subtyp"/>
</dbReference>
<dbReference type="SMART" id="SM00369">
    <property type="entry name" value="LRR_TYP"/>
    <property type="match status" value="8"/>
</dbReference>
<dbReference type="InterPro" id="IPR032675">
    <property type="entry name" value="LRR_dom_sf"/>
</dbReference>
<feature type="domain" description="Disease resistance R13L4/SHOC-2-like LRR" evidence="3">
    <location>
        <begin position="292"/>
        <end position="396"/>
    </location>
</feature>
<evidence type="ECO:0000256" key="1">
    <source>
        <dbReference type="ARBA" id="ARBA00022614"/>
    </source>
</evidence>
<dbReference type="Gene3D" id="3.80.10.10">
    <property type="entry name" value="Ribonuclease Inhibitor"/>
    <property type="match status" value="3"/>
</dbReference>
<proteinExistence type="predicted"/>
<dbReference type="eggNOG" id="COG4886">
    <property type="taxonomic scope" value="Bacteria"/>
</dbReference>
<accession>A1ZI19</accession>
<evidence type="ECO:0000313" key="5">
    <source>
        <dbReference type="Proteomes" id="UP000004095"/>
    </source>
</evidence>
<dbReference type="OrthoDB" id="8532199at2"/>
<dbReference type="EMBL" id="AAWS01000008">
    <property type="protein sequence ID" value="EAY30176.1"/>
    <property type="molecule type" value="Genomic_DNA"/>
</dbReference>
<dbReference type="Proteomes" id="UP000004095">
    <property type="component" value="Unassembled WGS sequence"/>
</dbReference>
<keyword evidence="2" id="KW-0677">Repeat</keyword>
<name>A1ZI19_MICM2</name>
<keyword evidence="1" id="KW-0433">Leucine-rich repeat</keyword>
<dbReference type="PANTHER" id="PTHR48051">
    <property type="match status" value="1"/>
</dbReference>
<dbReference type="Pfam" id="PF23598">
    <property type="entry name" value="LRR_14"/>
    <property type="match status" value="1"/>
</dbReference>
<dbReference type="InterPro" id="IPR016187">
    <property type="entry name" value="CTDL_fold"/>
</dbReference>
<dbReference type="AlphaFoldDB" id="A1ZI19"/>
<dbReference type="PANTHER" id="PTHR48051:SF39">
    <property type="entry name" value="P53-INDUCED DEATH DOMAIN PROTEIN 1"/>
    <property type="match status" value="1"/>
</dbReference>
<dbReference type="GO" id="GO:0005737">
    <property type="term" value="C:cytoplasm"/>
    <property type="evidence" value="ECO:0007669"/>
    <property type="project" value="TreeGrafter"/>
</dbReference>
<dbReference type="RefSeq" id="WP_002695809.1">
    <property type="nucleotide sequence ID" value="NZ_AAWS01000008.1"/>
</dbReference>
<dbReference type="SMART" id="SM00364">
    <property type="entry name" value="LRR_BAC"/>
    <property type="match status" value="10"/>
</dbReference>
<gene>
    <name evidence="4" type="ORF">M23134_05509</name>
</gene>
<dbReference type="SUPFAM" id="SSF52058">
    <property type="entry name" value="L domain-like"/>
    <property type="match status" value="1"/>
</dbReference>
<dbReference type="InterPro" id="IPR001611">
    <property type="entry name" value="Leu-rich_rpt"/>
</dbReference>
<reference evidence="4 5" key="1">
    <citation type="submission" date="2007-01" db="EMBL/GenBank/DDBJ databases">
        <authorList>
            <person name="Haygood M."/>
            <person name="Podell S."/>
            <person name="Anderson C."/>
            <person name="Hopkinson B."/>
            <person name="Roe K."/>
            <person name="Barbeau K."/>
            <person name="Gaasterland T."/>
            <person name="Ferriera S."/>
            <person name="Johnson J."/>
            <person name="Kravitz S."/>
            <person name="Beeson K."/>
            <person name="Sutton G."/>
            <person name="Rogers Y.-H."/>
            <person name="Friedman R."/>
            <person name="Frazier M."/>
            <person name="Venter J.C."/>
        </authorList>
    </citation>
    <scope>NUCLEOTIDE SEQUENCE [LARGE SCALE GENOMIC DNA]</scope>
    <source>
        <strain evidence="4 5">ATCC 23134</strain>
    </source>
</reference>
<dbReference type="InterPro" id="IPR042095">
    <property type="entry name" value="SUMF_sf"/>
</dbReference>
<dbReference type="PROSITE" id="PS51450">
    <property type="entry name" value="LRR"/>
    <property type="match status" value="3"/>
</dbReference>
<evidence type="ECO:0000313" key="4">
    <source>
        <dbReference type="EMBL" id="EAY30176.1"/>
    </source>
</evidence>
<dbReference type="Gene3D" id="3.90.1580.10">
    <property type="entry name" value="paralog of FGE (formylglycine-generating enzyme)"/>
    <property type="match status" value="1"/>
</dbReference>
<dbReference type="InterPro" id="IPR050216">
    <property type="entry name" value="LRR_domain-containing"/>
</dbReference>